<evidence type="ECO:0000313" key="7">
    <source>
        <dbReference type="Proteomes" id="UP000216961"/>
    </source>
</evidence>
<gene>
    <name evidence="4" type="ORF">ABW02_10925</name>
    <name evidence="5" type="ORF">CHH57_07865</name>
</gene>
<dbReference type="Proteomes" id="UP000036045">
    <property type="component" value="Unassembled WGS sequence"/>
</dbReference>
<reference evidence="4 6" key="1">
    <citation type="submission" date="2015-05" db="EMBL/GenBank/DDBJ databases">
        <title>Whole genome sequence and identification of bacterial endophytes from Costus igneus.</title>
        <authorList>
            <person name="Lee Y.P."/>
            <person name="Gan H.M."/>
            <person name="Eng W."/>
            <person name="Wheatley M.S."/>
            <person name="Caraballo A."/>
            <person name="Polter S."/>
            <person name="Savka M.A."/>
            <person name="Hudson A.O."/>
        </authorList>
    </citation>
    <scope>NUCLEOTIDE SEQUENCE [LARGE SCALE GENOMIC DNA]</scope>
    <source>
        <strain evidence="4 6">RIT379</strain>
    </source>
</reference>
<comment type="caution">
    <text evidence="4">The sequence shown here is derived from an EMBL/GenBank/DDBJ whole genome shotgun (WGS) entry which is preliminary data.</text>
</comment>
<dbReference type="RefSeq" id="WP_047942091.1">
    <property type="nucleotide sequence ID" value="NZ_JABRVN010000051.1"/>
</dbReference>
<keyword evidence="1 2" id="KW-0129">CBS domain</keyword>
<dbReference type="SUPFAM" id="SSF54631">
    <property type="entry name" value="CBS-domain pair"/>
    <property type="match status" value="1"/>
</dbReference>
<dbReference type="InterPro" id="IPR046342">
    <property type="entry name" value="CBS_dom_sf"/>
</dbReference>
<dbReference type="Proteomes" id="UP000216961">
    <property type="component" value="Unassembled WGS sequence"/>
</dbReference>
<protein>
    <submittedName>
        <fullName evidence="5">CBS domain-containing protein</fullName>
    </submittedName>
</protein>
<keyword evidence="6" id="KW-1185">Reference proteome</keyword>
<reference evidence="5 7" key="2">
    <citation type="submission" date="2017-07" db="EMBL/GenBank/DDBJ databases">
        <title>Isolation and whole genome analysis of endospore-forming bacteria from heroin.</title>
        <authorList>
            <person name="Kalinowski J."/>
            <person name="Ahrens B."/>
            <person name="Al-Dilaimi A."/>
            <person name="Winkler A."/>
            <person name="Wibberg D."/>
            <person name="Schleenbecker U."/>
            <person name="Ruckert C."/>
            <person name="Wolfel R."/>
            <person name="Grass G."/>
        </authorList>
    </citation>
    <scope>NUCLEOTIDE SEQUENCE [LARGE SCALE GENOMIC DNA]</scope>
    <source>
        <strain evidence="5 7">7521-2</strain>
    </source>
</reference>
<dbReference type="Gene3D" id="3.10.580.10">
    <property type="entry name" value="CBS-domain"/>
    <property type="match status" value="1"/>
</dbReference>
<dbReference type="PATRIC" id="fig|1397.4.peg.5499"/>
<dbReference type="EMBL" id="NPBQ01000046">
    <property type="protein sequence ID" value="PAD83856.1"/>
    <property type="molecule type" value="Genomic_DNA"/>
</dbReference>
<dbReference type="AlphaFoldDB" id="A0A0J1IKV8"/>
<evidence type="ECO:0000256" key="2">
    <source>
        <dbReference type="PROSITE-ProRule" id="PRU00703"/>
    </source>
</evidence>
<dbReference type="PROSITE" id="PS51371">
    <property type="entry name" value="CBS"/>
    <property type="match status" value="2"/>
</dbReference>
<accession>A0A0J1IKV8</accession>
<dbReference type="InterPro" id="IPR000644">
    <property type="entry name" value="CBS_dom"/>
</dbReference>
<feature type="domain" description="CBS" evidence="3">
    <location>
        <begin position="97"/>
        <end position="151"/>
    </location>
</feature>
<dbReference type="PANTHER" id="PTHR43080:SF2">
    <property type="entry name" value="CBS DOMAIN-CONTAINING PROTEIN"/>
    <property type="match status" value="1"/>
</dbReference>
<dbReference type="SMART" id="SM00116">
    <property type="entry name" value="CBS"/>
    <property type="match status" value="2"/>
</dbReference>
<dbReference type="PANTHER" id="PTHR43080">
    <property type="entry name" value="CBS DOMAIN-CONTAINING PROTEIN CBSX3, MITOCHONDRIAL"/>
    <property type="match status" value="1"/>
</dbReference>
<evidence type="ECO:0000259" key="3">
    <source>
        <dbReference type="PROSITE" id="PS51371"/>
    </source>
</evidence>
<dbReference type="InterPro" id="IPR051257">
    <property type="entry name" value="Diverse_CBS-Domain"/>
</dbReference>
<sequence length="151" mass="17313">MLAHDIMVSQVYKVKENDTVRSVIEKFIQYKISGLPIVNDRNEIVGFISDGDVLRYIGKHDDHIIDSIYYTVVIKGDDEDFEHRLQSLLHLNVMKIAKKRVIKVSWDENLEKIAALLGKKQIKKVPVEKNGVLVGIISRGDVIRNSFKELI</sequence>
<evidence type="ECO:0000313" key="6">
    <source>
        <dbReference type="Proteomes" id="UP000036045"/>
    </source>
</evidence>
<name>A0A0J1IKV8_NIACI</name>
<organism evidence="4 6">
    <name type="scientific">Niallia circulans</name>
    <name type="common">Bacillus circulans</name>
    <dbReference type="NCBI Taxonomy" id="1397"/>
    <lineage>
        <taxon>Bacteria</taxon>
        <taxon>Bacillati</taxon>
        <taxon>Bacillota</taxon>
        <taxon>Bacilli</taxon>
        <taxon>Bacillales</taxon>
        <taxon>Bacillaceae</taxon>
        <taxon>Niallia</taxon>
    </lineage>
</organism>
<feature type="domain" description="CBS" evidence="3">
    <location>
        <begin position="7"/>
        <end position="67"/>
    </location>
</feature>
<evidence type="ECO:0000256" key="1">
    <source>
        <dbReference type="ARBA" id="ARBA00023122"/>
    </source>
</evidence>
<dbReference type="OrthoDB" id="9790355at2"/>
<proteinExistence type="predicted"/>
<dbReference type="Pfam" id="PF00571">
    <property type="entry name" value="CBS"/>
    <property type="match status" value="2"/>
</dbReference>
<dbReference type="EMBL" id="LDPH01000008">
    <property type="protein sequence ID" value="KLV26601.1"/>
    <property type="molecule type" value="Genomic_DNA"/>
</dbReference>
<evidence type="ECO:0000313" key="4">
    <source>
        <dbReference type="EMBL" id="KLV26601.1"/>
    </source>
</evidence>
<evidence type="ECO:0000313" key="5">
    <source>
        <dbReference type="EMBL" id="PAD83856.1"/>
    </source>
</evidence>